<name>A0A0L8FM72_OCTBM</name>
<dbReference type="EMBL" id="KQ428867">
    <property type="protein sequence ID" value="KOF65806.1"/>
    <property type="molecule type" value="Genomic_DNA"/>
</dbReference>
<sequence>MMLVSPRYPLHNLSYHFFNSIPLFFPTLSLISSRCHTTQSSSVYHTSSLQLKSSATFPSVLPAYPSPFLILTFLQPLSLSTHITANSHSHFYTYQRITLSNTI</sequence>
<accession>A0A0L8FM72</accession>
<organism evidence="1">
    <name type="scientific">Octopus bimaculoides</name>
    <name type="common">California two-spotted octopus</name>
    <dbReference type="NCBI Taxonomy" id="37653"/>
    <lineage>
        <taxon>Eukaryota</taxon>
        <taxon>Metazoa</taxon>
        <taxon>Spiralia</taxon>
        <taxon>Lophotrochozoa</taxon>
        <taxon>Mollusca</taxon>
        <taxon>Cephalopoda</taxon>
        <taxon>Coleoidea</taxon>
        <taxon>Octopodiformes</taxon>
        <taxon>Octopoda</taxon>
        <taxon>Incirrata</taxon>
        <taxon>Octopodidae</taxon>
        <taxon>Octopus</taxon>
    </lineage>
</organism>
<protein>
    <submittedName>
        <fullName evidence="1">Uncharacterized protein</fullName>
    </submittedName>
</protein>
<gene>
    <name evidence="1" type="ORF">OCBIM_22014323mg</name>
</gene>
<reference evidence="1" key="1">
    <citation type="submission" date="2015-07" db="EMBL/GenBank/DDBJ databases">
        <title>MeaNS - Measles Nucleotide Surveillance Program.</title>
        <authorList>
            <person name="Tran T."/>
            <person name="Druce J."/>
        </authorList>
    </citation>
    <scope>NUCLEOTIDE SEQUENCE</scope>
    <source>
        <strain evidence="1">UCB-OBI-ISO-001</strain>
        <tissue evidence="1">Gonad</tissue>
    </source>
</reference>
<evidence type="ECO:0000313" key="1">
    <source>
        <dbReference type="EMBL" id="KOF65806.1"/>
    </source>
</evidence>
<dbReference type="AlphaFoldDB" id="A0A0L8FM72"/>
<proteinExistence type="predicted"/>